<dbReference type="PANTHER" id="PTHR43791:SF92">
    <property type="entry name" value="AGL026WP"/>
    <property type="match status" value="1"/>
</dbReference>
<dbReference type="FunFam" id="1.20.1250.20:FF:000013">
    <property type="entry name" value="MFS general substrate transporter"/>
    <property type="match status" value="1"/>
</dbReference>
<sequence>MSLRPEGNTDHAKETDDSRVKNSSKAEVHHIEKLKEKTGPVIPTLLEDLSDDEIRAIERKMVWKVDLRMLPLVIIMYILNYLDRNNIAAARLAGMEDDLKLTGSQYQTSVSILFVGYVLMQVPSNLFLKSVGKPALYLPTAMGLWGIVSGATGAVHNFAGLVSCRVLLGILEAAYWPGCVFYLSSWYTRKELGVRLAILFQGCLLSGAFSGLIAAGVLDGMAGVRGLASWRWLFILEGTATTLVAIVSIFLLPNFPHTTGWLSEQERQLAMWRLELDAGETDQSEDDNSSLLEGFKMAAKDIKVYVVAIMLICIASSASVLNFFPTVVETLGYGRTETLLLTAPPYVLCMFTSCFNAWNSDRTGERYFHCTTPLYIAIVAFVLAASTTATVPRYIAIMLMIPGFYSSWSLVFAWASNAIPRPAAKRAAALAMVNSVANCANIFGSYLYPTSHAPRYVLAMGVNTGTAVVAILAGTILRCILARENKRMGPGATRYPL</sequence>
<dbReference type="Pfam" id="PF07690">
    <property type="entry name" value="MFS_1"/>
    <property type="match status" value="1"/>
</dbReference>
<dbReference type="OrthoDB" id="2250022at2759"/>
<protein>
    <submittedName>
        <fullName evidence="9">Mfs transporter</fullName>
    </submittedName>
</protein>
<keyword evidence="10" id="KW-1185">Reference proteome</keyword>
<dbReference type="Proteomes" id="UP000183809">
    <property type="component" value="Unassembled WGS sequence"/>
</dbReference>
<dbReference type="EMBL" id="MNUE01000027">
    <property type="protein sequence ID" value="OJD33817.1"/>
    <property type="molecule type" value="Genomic_DNA"/>
</dbReference>
<feature type="transmembrane region" description="Helical" evidence="7">
    <location>
        <begin position="370"/>
        <end position="388"/>
    </location>
</feature>
<reference evidence="9 10" key="1">
    <citation type="submission" date="2016-10" db="EMBL/GenBank/DDBJ databases">
        <title>Proteomics and genomics reveal pathogen-plant mechanisms compatible with a hemibiotrophic lifestyle of Diplodia corticola.</title>
        <authorList>
            <person name="Fernandes I."/>
            <person name="De Jonge R."/>
            <person name="Van De Peer Y."/>
            <person name="Devreese B."/>
            <person name="Alves A."/>
            <person name="Esteves A.C."/>
        </authorList>
    </citation>
    <scope>NUCLEOTIDE SEQUENCE [LARGE SCALE GENOMIC DNA]</scope>
    <source>
        <strain evidence="9 10">CBS 112549</strain>
    </source>
</reference>
<feature type="transmembrane region" description="Helical" evidence="7">
    <location>
        <begin position="394"/>
        <end position="415"/>
    </location>
</feature>
<feature type="domain" description="Major facilitator superfamily (MFS) profile" evidence="8">
    <location>
        <begin position="69"/>
        <end position="486"/>
    </location>
</feature>
<keyword evidence="4 7" id="KW-1133">Transmembrane helix</keyword>
<feature type="transmembrane region" description="Helical" evidence="7">
    <location>
        <begin position="65"/>
        <end position="82"/>
    </location>
</feature>
<name>A0A1J9QZM2_9PEZI</name>
<keyword evidence="3 7" id="KW-0812">Transmembrane</keyword>
<dbReference type="PROSITE" id="PS50850">
    <property type="entry name" value="MFS"/>
    <property type="match status" value="1"/>
</dbReference>
<evidence type="ECO:0000256" key="4">
    <source>
        <dbReference type="ARBA" id="ARBA00022989"/>
    </source>
</evidence>
<evidence type="ECO:0000256" key="2">
    <source>
        <dbReference type="ARBA" id="ARBA00022448"/>
    </source>
</evidence>
<feature type="transmembrane region" description="Helical" evidence="7">
    <location>
        <begin position="460"/>
        <end position="481"/>
    </location>
</feature>
<feature type="transmembrane region" description="Helical" evidence="7">
    <location>
        <begin position="166"/>
        <end position="184"/>
    </location>
</feature>
<dbReference type="InterPro" id="IPR011701">
    <property type="entry name" value="MFS"/>
</dbReference>
<dbReference type="SUPFAM" id="SSF103473">
    <property type="entry name" value="MFS general substrate transporter"/>
    <property type="match status" value="1"/>
</dbReference>
<dbReference type="GO" id="GO:0022857">
    <property type="term" value="F:transmembrane transporter activity"/>
    <property type="evidence" value="ECO:0007669"/>
    <property type="project" value="InterPro"/>
</dbReference>
<dbReference type="AlphaFoldDB" id="A0A1J9QZM2"/>
<gene>
    <name evidence="9" type="ORF">BKCO1_2700079</name>
</gene>
<evidence type="ECO:0000256" key="3">
    <source>
        <dbReference type="ARBA" id="ARBA00022692"/>
    </source>
</evidence>
<proteinExistence type="predicted"/>
<dbReference type="RefSeq" id="XP_020130077.1">
    <property type="nucleotide sequence ID" value="XM_020273612.1"/>
</dbReference>
<feature type="transmembrane region" description="Helical" evidence="7">
    <location>
        <begin position="196"/>
        <end position="218"/>
    </location>
</feature>
<keyword evidence="5 7" id="KW-0472">Membrane</keyword>
<organism evidence="9 10">
    <name type="scientific">Diplodia corticola</name>
    <dbReference type="NCBI Taxonomy" id="236234"/>
    <lineage>
        <taxon>Eukaryota</taxon>
        <taxon>Fungi</taxon>
        <taxon>Dikarya</taxon>
        <taxon>Ascomycota</taxon>
        <taxon>Pezizomycotina</taxon>
        <taxon>Dothideomycetes</taxon>
        <taxon>Dothideomycetes incertae sedis</taxon>
        <taxon>Botryosphaeriales</taxon>
        <taxon>Botryosphaeriaceae</taxon>
        <taxon>Diplodia</taxon>
    </lineage>
</organism>
<comment type="subcellular location">
    <subcellularLocation>
        <location evidence="1">Membrane</location>
        <topology evidence="1">Multi-pass membrane protein</topology>
    </subcellularLocation>
</comment>
<keyword evidence="2" id="KW-0813">Transport</keyword>
<evidence type="ECO:0000256" key="5">
    <source>
        <dbReference type="ARBA" id="ARBA00023136"/>
    </source>
</evidence>
<dbReference type="Gene3D" id="1.20.1250.20">
    <property type="entry name" value="MFS general substrate transporter like domains"/>
    <property type="match status" value="2"/>
</dbReference>
<evidence type="ECO:0000313" key="9">
    <source>
        <dbReference type="EMBL" id="OJD33817.1"/>
    </source>
</evidence>
<feature type="transmembrane region" description="Helical" evidence="7">
    <location>
        <begin position="339"/>
        <end position="358"/>
    </location>
</feature>
<dbReference type="GeneID" id="31013873"/>
<feature type="compositionally biased region" description="Basic and acidic residues" evidence="6">
    <location>
        <begin position="7"/>
        <end position="29"/>
    </location>
</feature>
<feature type="transmembrane region" description="Helical" evidence="7">
    <location>
        <begin position="230"/>
        <end position="252"/>
    </location>
</feature>
<evidence type="ECO:0000256" key="1">
    <source>
        <dbReference type="ARBA" id="ARBA00004141"/>
    </source>
</evidence>
<dbReference type="InterPro" id="IPR036259">
    <property type="entry name" value="MFS_trans_sf"/>
</dbReference>
<evidence type="ECO:0000313" key="10">
    <source>
        <dbReference type="Proteomes" id="UP000183809"/>
    </source>
</evidence>
<dbReference type="FunFam" id="1.20.1250.20:FF:000057">
    <property type="entry name" value="MFS general substrate transporter"/>
    <property type="match status" value="1"/>
</dbReference>
<feature type="transmembrane region" description="Helical" evidence="7">
    <location>
        <begin position="135"/>
        <end position="154"/>
    </location>
</feature>
<dbReference type="GO" id="GO:0016020">
    <property type="term" value="C:membrane"/>
    <property type="evidence" value="ECO:0007669"/>
    <property type="project" value="UniProtKB-SubCell"/>
</dbReference>
<feature type="transmembrane region" description="Helical" evidence="7">
    <location>
        <begin position="427"/>
        <end position="448"/>
    </location>
</feature>
<comment type="caution">
    <text evidence="9">The sequence shown here is derived from an EMBL/GenBank/DDBJ whole genome shotgun (WGS) entry which is preliminary data.</text>
</comment>
<feature type="region of interest" description="Disordered" evidence="6">
    <location>
        <begin position="1"/>
        <end position="29"/>
    </location>
</feature>
<feature type="transmembrane region" description="Helical" evidence="7">
    <location>
        <begin position="304"/>
        <end position="324"/>
    </location>
</feature>
<dbReference type="InterPro" id="IPR020846">
    <property type="entry name" value="MFS_dom"/>
</dbReference>
<accession>A0A1J9QZM2</accession>
<evidence type="ECO:0000256" key="6">
    <source>
        <dbReference type="SAM" id="MobiDB-lite"/>
    </source>
</evidence>
<dbReference type="PANTHER" id="PTHR43791">
    <property type="entry name" value="PERMEASE-RELATED"/>
    <property type="match status" value="1"/>
</dbReference>
<evidence type="ECO:0000256" key="7">
    <source>
        <dbReference type="SAM" id="Phobius"/>
    </source>
</evidence>
<feature type="transmembrane region" description="Helical" evidence="7">
    <location>
        <begin position="106"/>
        <end position="128"/>
    </location>
</feature>
<evidence type="ECO:0000259" key="8">
    <source>
        <dbReference type="PROSITE" id="PS50850"/>
    </source>
</evidence>